<sequence>MYIEIMNRGLVKFYSNLALLCTAVISGLSFVAQKAGMEFVGPFTFNTLRALLGALSLLPIISFLKIKFLSNDERTIQEKSVQHKTLARGGFLCGCMLFLALTINQFCMIYAPAGKAGFITSLYIIFVPLIAVFLKHKLRINVKLSVALALMGLYFLCYKQGTPVALSDIFLLISSFFFALHIIVVGRYSQKTHALKLACVQFVTVGLLSLPLMLIMEKPSVEAVIAGLSPILFSGVIVTGLAYTMQILGQKNTTPVIASLILSLESVFAVVGGILFLGESLSVKEILGCVLMIAAIILSQIRIPRRRKRV</sequence>
<evidence type="ECO:0000256" key="5">
    <source>
        <dbReference type="ARBA" id="ARBA00023136"/>
    </source>
</evidence>
<keyword evidence="4 6" id="KW-1133">Transmembrane helix</keyword>
<dbReference type="InterPro" id="IPR000620">
    <property type="entry name" value="EamA_dom"/>
</dbReference>
<evidence type="ECO:0000256" key="4">
    <source>
        <dbReference type="ARBA" id="ARBA00022989"/>
    </source>
</evidence>
<dbReference type="SUPFAM" id="SSF103481">
    <property type="entry name" value="Multidrug resistance efflux transporter EmrE"/>
    <property type="match status" value="2"/>
</dbReference>
<feature type="transmembrane region" description="Helical" evidence="6">
    <location>
        <begin position="197"/>
        <end position="217"/>
    </location>
</feature>
<proteinExistence type="predicted"/>
<dbReference type="AlphaFoldDB" id="A0A9D9DP97"/>
<comment type="subcellular location">
    <subcellularLocation>
        <location evidence="1">Cell membrane</location>
        <topology evidence="1">Multi-pass membrane protein</topology>
    </subcellularLocation>
</comment>
<feature type="transmembrane region" description="Helical" evidence="6">
    <location>
        <begin position="141"/>
        <end position="158"/>
    </location>
</feature>
<accession>A0A9D9DP97</accession>
<keyword evidence="3 6" id="KW-0812">Transmembrane</keyword>
<evidence type="ECO:0000256" key="1">
    <source>
        <dbReference type="ARBA" id="ARBA00004651"/>
    </source>
</evidence>
<evidence type="ECO:0000256" key="2">
    <source>
        <dbReference type="ARBA" id="ARBA00022475"/>
    </source>
</evidence>
<reference evidence="8" key="2">
    <citation type="journal article" date="2021" name="PeerJ">
        <title>Extensive microbial diversity within the chicken gut microbiome revealed by metagenomics and culture.</title>
        <authorList>
            <person name="Gilroy R."/>
            <person name="Ravi A."/>
            <person name="Getino M."/>
            <person name="Pursley I."/>
            <person name="Horton D.L."/>
            <person name="Alikhan N.F."/>
            <person name="Baker D."/>
            <person name="Gharbi K."/>
            <person name="Hall N."/>
            <person name="Watson M."/>
            <person name="Adriaenssens E.M."/>
            <person name="Foster-Nyarko E."/>
            <person name="Jarju S."/>
            <person name="Secka A."/>
            <person name="Antonio M."/>
            <person name="Oren A."/>
            <person name="Chaudhuri R.R."/>
            <person name="La Ragione R."/>
            <person name="Hildebrand F."/>
            <person name="Pallen M.J."/>
        </authorList>
    </citation>
    <scope>NUCLEOTIDE SEQUENCE</scope>
    <source>
        <strain evidence="8">10192</strain>
    </source>
</reference>
<feature type="transmembrane region" description="Helical" evidence="6">
    <location>
        <begin position="48"/>
        <end position="68"/>
    </location>
</feature>
<evidence type="ECO:0000256" key="6">
    <source>
        <dbReference type="SAM" id="Phobius"/>
    </source>
</evidence>
<feature type="domain" description="EamA" evidence="7">
    <location>
        <begin position="16"/>
        <end position="156"/>
    </location>
</feature>
<organism evidence="8 9">
    <name type="scientific">Candidatus Scatousia excrementipullorum</name>
    <dbReference type="NCBI Taxonomy" id="2840936"/>
    <lineage>
        <taxon>Bacteria</taxon>
        <taxon>Candidatus Scatousia</taxon>
    </lineage>
</organism>
<evidence type="ECO:0000259" key="7">
    <source>
        <dbReference type="Pfam" id="PF00892"/>
    </source>
</evidence>
<evidence type="ECO:0000313" key="9">
    <source>
        <dbReference type="Proteomes" id="UP000823632"/>
    </source>
</evidence>
<dbReference type="PANTHER" id="PTHR42920">
    <property type="entry name" value="OS03G0707200 PROTEIN-RELATED"/>
    <property type="match status" value="1"/>
</dbReference>
<dbReference type="PANTHER" id="PTHR42920:SF5">
    <property type="entry name" value="EAMA DOMAIN-CONTAINING PROTEIN"/>
    <property type="match status" value="1"/>
</dbReference>
<comment type="caution">
    <text evidence="8">The sequence shown here is derived from an EMBL/GenBank/DDBJ whole genome shotgun (WGS) entry which is preliminary data.</text>
</comment>
<feature type="transmembrane region" description="Helical" evidence="6">
    <location>
        <begin position="283"/>
        <end position="301"/>
    </location>
</feature>
<keyword evidence="2" id="KW-1003">Cell membrane</keyword>
<feature type="transmembrane region" description="Helical" evidence="6">
    <location>
        <begin position="223"/>
        <end position="244"/>
    </location>
</feature>
<feature type="transmembrane region" description="Helical" evidence="6">
    <location>
        <begin position="89"/>
        <end position="111"/>
    </location>
</feature>
<feature type="transmembrane region" description="Helical" evidence="6">
    <location>
        <begin position="164"/>
        <end position="185"/>
    </location>
</feature>
<keyword evidence="5 6" id="KW-0472">Membrane</keyword>
<dbReference type="Proteomes" id="UP000823632">
    <property type="component" value="Unassembled WGS sequence"/>
</dbReference>
<dbReference type="GO" id="GO:0005886">
    <property type="term" value="C:plasma membrane"/>
    <property type="evidence" value="ECO:0007669"/>
    <property type="project" value="UniProtKB-SubCell"/>
</dbReference>
<gene>
    <name evidence="8" type="ORF">IAC76_09295</name>
</gene>
<protein>
    <submittedName>
        <fullName evidence="8">DMT family transporter</fullName>
    </submittedName>
</protein>
<name>A0A9D9DP97_9BACT</name>
<dbReference type="Pfam" id="PF00892">
    <property type="entry name" value="EamA"/>
    <property type="match status" value="2"/>
</dbReference>
<dbReference type="EMBL" id="JADIND010000205">
    <property type="protein sequence ID" value="MBO8431567.1"/>
    <property type="molecule type" value="Genomic_DNA"/>
</dbReference>
<evidence type="ECO:0000313" key="8">
    <source>
        <dbReference type="EMBL" id="MBO8431567.1"/>
    </source>
</evidence>
<feature type="transmembrane region" description="Helical" evidence="6">
    <location>
        <begin position="256"/>
        <end position="277"/>
    </location>
</feature>
<dbReference type="InterPro" id="IPR037185">
    <property type="entry name" value="EmrE-like"/>
</dbReference>
<reference evidence="8" key="1">
    <citation type="submission" date="2020-10" db="EMBL/GenBank/DDBJ databases">
        <authorList>
            <person name="Gilroy R."/>
        </authorList>
    </citation>
    <scope>NUCLEOTIDE SEQUENCE</scope>
    <source>
        <strain evidence="8">10192</strain>
    </source>
</reference>
<evidence type="ECO:0000256" key="3">
    <source>
        <dbReference type="ARBA" id="ARBA00022692"/>
    </source>
</evidence>
<dbReference type="InterPro" id="IPR051258">
    <property type="entry name" value="Diverse_Substrate_Transporter"/>
</dbReference>
<feature type="transmembrane region" description="Helical" evidence="6">
    <location>
        <begin position="117"/>
        <end position="134"/>
    </location>
</feature>
<feature type="domain" description="EamA" evidence="7">
    <location>
        <begin position="167"/>
        <end position="298"/>
    </location>
</feature>